<dbReference type="EMBL" id="CP072829">
    <property type="protein sequence ID" value="QTU84951.1"/>
    <property type="molecule type" value="Genomic_DNA"/>
</dbReference>
<dbReference type="Pfam" id="PF13589">
    <property type="entry name" value="HATPase_c_3"/>
    <property type="match status" value="1"/>
</dbReference>
<dbReference type="AlphaFoldDB" id="A0A9E6SUW3"/>
<gene>
    <name evidence="3" type="ORF">GMI68_06830</name>
    <name evidence="4" type="ORF">J7S26_03310</name>
</gene>
<evidence type="ECO:0000313" key="6">
    <source>
        <dbReference type="Proteomes" id="UP000671910"/>
    </source>
</evidence>
<keyword evidence="4" id="KW-0547">Nucleotide-binding</keyword>
<feature type="region of interest" description="Disordered" evidence="2">
    <location>
        <begin position="460"/>
        <end position="497"/>
    </location>
</feature>
<feature type="coiled-coil region" evidence="1">
    <location>
        <begin position="382"/>
        <end position="448"/>
    </location>
</feature>
<evidence type="ECO:0000256" key="2">
    <source>
        <dbReference type="SAM" id="MobiDB-lite"/>
    </source>
</evidence>
<dbReference type="RefSeq" id="WP_166339745.1">
    <property type="nucleotide sequence ID" value="NZ_CP072829.1"/>
</dbReference>
<proteinExistence type="predicted"/>
<keyword evidence="5" id="KW-1185">Reference proteome</keyword>
<protein>
    <submittedName>
        <fullName evidence="4">ATP-binding protein</fullName>
    </submittedName>
</protein>
<evidence type="ECO:0000313" key="3">
    <source>
        <dbReference type="EMBL" id="NHM14477.1"/>
    </source>
</evidence>
<reference evidence="4" key="2">
    <citation type="submission" date="2021-04" db="EMBL/GenBank/DDBJ databases">
        <title>Novel species in family Eggerthellaceae.</title>
        <authorList>
            <person name="Zhang G."/>
        </authorList>
    </citation>
    <scope>NUCLEOTIDE SEQUENCE</scope>
    <source>
        <strain evidence="4">Zg-886</strain>
    </source>
</reference>
<evidence type="ECO:0000313" key="5">
    <source>
        <dbReference type="Proteomes" id="UP000636394"/>
    </source>
</evidence>
<evidence type="ECO:0000256" key="1">
    <source>
        <dbReference type="SAM" id="Coils"/>
    </source>
</evidence>
<sequence>MTTSSEYVFGANIIENLTTGMYKDSRVIYREYIQNACDSIDSAEKTGILEIGEGAIEIFLDARARSIEIRDNGLGVKAEDFKVVLGNIADSGKELGVDKGFRGIGRLAGLAYCGKLHFISKAKGESVESILACDAIRMRDLLNENNLGEKHTASEVLEQIYSFAEKPVCDGADIDSHYFKVLLEDVNKENSDLLDSARIRDYLAFVAPIPYQSTFLFRTKVHNHAKEVGHPIDEYKVFLDGEQLFKKYTCDIRDRSGNRDDVIHDVEFHDFFDDAGDLVAWMWFGASNFKGVIDKKNNPMSCLRLRKENIQIGDESTLDQFHREERGNRYFVGEVFAISRDLIPDSQRDYFNENGRRVSLEKMLKAYFETSLYDLYRLGSDANAARKKIVKAEQDKGDFKKKDDEQAFISQEEREEATDKLSKIKKEAVKAKEKLEKLQSKNADDRIKAELIDRIQKDAEKGVSEAKKAHRKGTDTKNRPKEGKVTPRAAGPKYSSFTRSERKLVTTIYEVIRLKAPKDAERLVKAIEDKICE</sequence>
<dbReference type="KEGG" id="ebz:J7S26_03310"/>
<dbReference type="InterPro" id="IPR036890">
    <property type="entry name" value="HATPase_C_sf"/>
</dbReference>
<keyword evidence="4" id="KW-0067">ATP-binding</keyword>
<dbReference type="SUPFAM" id="SSF55874">
    <property type="entry name" value="ATPase domain of HSP90 chaperone/DNA topoisomerase II/histidine kinase"/>
    <property type="match status" value="1"/>
</dbReference>
<keyword evidence="1" id="KW-0175">Coiled coil</keyword>
<dbReference type="Proteomes" id="UP000671910">
    <property type="component" value="Chromosome"/>
</dbReference>
<dbReference type="EMBL" id="WPCR01000007">
    <property type="protein sequence ID" value="NHM14477.1"/>
    <property type="molecule type" value="Genomic_DNA"/>
</dbReference>
<dbReference type="Gene3D" id="3.30.565.10">
    <property type="entry name" value="Histidine kinase-like ATPase, C-terminal domain"/>
    <property type="match status" value="1"/>
</dbReference>
<reference evidence="3 5" key="1">
    <citation type="submission" date="2019-11" db="EMBL/GenBank/DDBJ databases">
        <title>Eggerthellaceae novel genus isolated from the rectal contents of marmort.</title>
        <authorList>
            <person name="Zhang G."/>
        </authorList>
    </citation>
    <scope>NUCLEOTIDE SEQUENCE [LARGE SCALE GENOMIC DNA]</scope>
    <source>
        <strain evidence="5">zg-886</strain>
        <strain evidence="3">Zg-886</strain>
    </source>
</reference>
<accession>A0A9E6SUW3</accession>
<name>A0A9E6SUW3_9ACTN</name>
<feature type="compositionally biased region" description="Basic and acidic residues" evidence="2">
    <location>
        <begin position="460"/>
        <end position="485"/>
    </location>
</feature>
<dbReference type="Proteomes" id="UP000636394">
    <property type="component" value="Unassembled WGS sequence"/>
</dbReference>
<evidence type="ECO:0000313" key="4">
    <source>
        <dbReference type="EMBL" id="QTU84951.1"/>
    </source>
</evidence>
<dbReference type="GO" id="GO:0005524">
    <property type="term" value="F:ATP binding"/>
    <property type="evidence" value="ECO:0007669"/>
    <property type="project" value="UniProtKB-KW"/>
</dbReference>
<organism evidence="4 6">
    <name type="scientific">Xiamenia xianingshaonis</name>
    <dbReference type="NCBI Taxonomy" id="2682776"/>
    <lineage>
        <taxon>Bacteria</taxon>
        <taxon>Bacillati</taxon>
        <taxon>Actinomycetota</taxon>
        <taxon>Coriobacteriia</taxon>
        <taxon>Eggerthellales</taxon>
        <taxon>Eggerthellaceae</taxon>
        <taxon>Xiamenia</taxon>
    </lineage>
</organism>